<dbReference type="EMBL" id="BLQM01000113">
    <property type="protein sequence ID" value="GMH65366.1"/>
    <property type="molecule type" value="Genomic_DNA"/>
</dbReference>
<proteinExistence type="predicted"/>
<dbReference type="Proteomes" id="UP001162640">
    <property type="component" value="Unassembled WGS sequence"/>
</dbReference>
<comment type="caution">
    <text evidence="2">The sequence shown here is derived from an EMBL/GenBank/DDBJ whole genome shotgun (WGS) entry which is preliminary data.</text>
</comment>
<sequence>MRLRERNIPALPPTIPQNALHSHSPTAYADSASPSDLITGTPAPTNLGYSVQLQTTSSLIRAYRDYTSSVWPSNTLIFNVQRGKITGVEWDLNCNTCSDTPKTCSKNTYNFSGSPAGYSSRNKSCYLPPSKCDKNNASCDINIFIAFSGTDKNGKVLNSAEARQSSFTRYDSSNLIPLPQK</sequence>
<evidence type="ECO:0000256" key="1">
    <source>
        <dbReference type="SAM" id="MobiDB-lite"/>
    </source>
</evidence>
<organism evidence="2 3">
    <name type="scientific">Triparma laevis f. inornata</name>
    <dbReference type="NCBI Taxonomy" id="1714386"/>
    <lineage>
        <taxon>Eukaryota</taxon>
        <taxon>Sar</taxon>
        <taxon>Stramenopiles</taxon>
        <taxon>Ochrophyta</taxon>
        <taxon>Bolidophyceae</taxon>
        <taxon>Parmales</taxon>
        <taxon>Triparmaceae</taxon>
        <taxon>Triparma</taxon>
    </lineage>
</organism>
<evidence type="ECO:0000313" key="2">
    <source>
        <dbReference type="EMBL" id="GMH65366.1"/>
    </source>
</evidence>
<evidence type="ECO:0000313" key="3">
    <source>
        <dbReference type="Proteomes" id="UP001162640"/>
    </source>
</evidence>
<reference evidence="3" key="1">
    <citation type="journal article" date="2023" name="Commun. Biol.">
        <title>Genome analysis of Parmales, the sister group of diatoms, reveals the evolutionary specialization of diatoms from phago-mixotrophs to photoautotrophs.</title>
        <authorList>
            <person name="Ban H."/>
            <person name="Sato S."/>
            <person name="Yoshikawa S."/>
            <person name="Yamada K."/>
            <person name="Nakamura Y."/>
            <person name="Ichinomiya M."/>
            <person name="Sato N."/>
            <person name="Blanc-Mathieu R."/>
            <person name="Endo H."/>
            <person name="Kuwata A."/>
            <person name="Ogata H."/>
        </authorList>
    </citation>
    <scope>NUCLEOTIDE SEQUENCE [LARGE SCALE GENOMIC DNA]</scope>
</reference>
<feature type="region of interest" description="Disordered" evidence="1">
    <location>
        <begin position="1"/>
        <end position="32"/>
    </location>
</feature>
<name>A0A9W7A897_9STRA</name>
<protein>
    <submittedName>
        <fullName evidence="2">Uncharacterized protein</fullName>
    </submittedName>
</protein>
<accession>A0A9W7A897</accession>
<dbReference type="AlphaFoldDB" id="A0A9W7A897"/>
<feature type="compositionally biased region" description="Polar residues" evidence="1">
    <location>
        <begin position="16"/>
        <end position="25"/>
    </location>
</feature>
<gene>
    <name evidence="2" type="ORF">TL16_g04182</name>
</gene>